<feature type="domain" description="Nucleoside phosphorylase" evidence="4">
    <location>
        <begin position="17"/>
        <end position="294"/>
    </location>
</feature>
<evidence type="ECO:0000313" key="6">
    <source>
        <dbReference type="EMBL" id="KAL1883548.1"/>
    </source>
</evidence>
<feature type="repeat" description="ANK" evidence="3">
    <location>
        <begin position="1000"/>
        <end position="1032"/>
    </location>
</feature>
<feature type="repeat" description="ANK" evidence="3">
    <location>
        <begin position="1303"/>
        <end position="1335"/>
    </location>
</feature>
<dbReference type="SMART" id="SM00248">
    <property type="entry name" value="ANK"/>
    <property type="match status" value="16"/>
</dbReference>
<dbReference type="Gene3D" id="1.25.40.20">
    <property type="entry name" value="Ankyrin repeat-containing domain"/>
    <property type="match status" value="4"/>
</dbReference>
<keyword evidence="7" id="KW-1185">Reference proteome</keyword>
<proteinExistence type="predicted"/>
<feature type="repeat" description="ANK" evidence="3">
    <location>
        <begin position="1129"/>
        <end position="1161"/>
    </location>
</feature>
<dbReference type="EMBL" id="JAVDPF010000005">
    <property type="protein sequence ID" value="KAL1883548.1"/>
    <property type="molecule type" value="Genomic_DNA"/>
</dbReference>
<accession>A0ABR3Y684</accession>
<dbReference type="InterPro" id="IPR002110">
    <property type="entry name" value="Ankyrin_rpt"/>
</dbReference>
<comment type="caution">
    <text evidence="6">The sequence shown here is derived from an EMBL/GenBank/DDBJ whole genome shotgun (WGS) entry which is preliminary data.</text>
</comment>
<evidence type="ECO:0000256" key="3">
    <source>
        <dbReference type="PROSITE-ProRule" id="PRU00023"/>
    </source>
</evidence>
<evidence type="ECO:0000259" key="4">
    <source>
        <dbReference type="Pfam" id="PF01048"/>
    </source>
</evidence>
<feature type="repeat" description="ANK" evidence="3">
    <location>
        <begin position="1336"/>
        <end position="1368"/>
    </location>
</feature>
<feature type="repeat" description="ANK" evidence="3">
    <location>
        <begin position="1194"/>
        <end position="1226"/>
    </location>
</feature>
<dbReference type="Proteomes" id="UP001583193">
    <property type="component" value="Unassembled WGS sequence"/>
</dbReference>
<feature type="repeat" description="ANK" evidence="3">
    <location>
        <begin position="1035"/>
        <end position="1064"/>
    </location>
</feature>
<feature type="repeat" description="ANK" evidence="3">
    <location>
        <begin position="1097"/>
        <end position="1129"/>
    </location>
</feature>
<feature type="repeat" description="ANK" evidence="3">
    <location>
        <begin position="1273"/>
        <end position="1302"/>
    </location>
</feature>
<evidence type="ECO:0000313" key="7">
    <source>
        <dbReference type="Proteomes" id="UP001583193"/>
    </source>
</evidence>
<dbReference type="InterPro" id="IPR036770">
    <property type="entry name" value="Ankyrin_rpt-contain_sf"/>
</dbReference>
<feature type="repeat" description="ANK" evidence="3">
    <location>
        <begin position="1227"/>
        <end position="1259"/>
    </location>
</feature>
<feature type="repeat" description="ANK" evidence="3">
    <location>
        <begin position="938"/>
        <end position="966"/>
    </location>
</feature>
<dbReference type="PROSITE" id="PS50297">
    <property type="entry name" value="ANK_REP_REGION"/>
    <property type="match status" value="12"/>
</dbReference>
<evidence type="ECO:0000256" key="2">
    <source>
        <dbReference type="ARBA" id="ARBA00023043"/>
    </source>
</evidence>
<feature type="repeat" description="ANK" evidence="3">
    <location>
        <begin position="1064"/>
        <end position="1096"/>
    </location>
</feature>
<dbReference type="SUPFAM" id="SSF52540">
    <property type="entry name" value="P-loop containing nucleoside triphosphate hydrolases"/>
    <property type="match status" value="1"/>
</dbReference>
<keyword evidence="2 3" id="KW-0040">ANK repeat</keyword>
<dbReference type="PANTHER" id="PTHR24188">
    <property type="entry name" value="ANKYRIN REPEAT PROTEIN"/>
    <property type="match status" value="1"/>
</dbReference>
<organism evidence="6 7">
    <name type="scientific">Paecilomyces lecythidis</name>
    <dbReference type="NCBI Taxonomy" id="3004212"/>
    <lineage>
        <taxon>Eukaryota</taxon>
        <taxon>Fungi</taxon>
        <taxon>Dikarya</taxon>
        <taxon>Ascomycota</taxon>
        <taxon>Pezizomycotina</taxon>
        <taxon>Eurotiomycetes</taxon>
        <taxon>Eurotiomycetidae</taxon>
        <taxon>Eurotiales</taxon>
        <taxon>Thermoascaceae</taxon>
        <taxon>Paecilomyces</taxon>
    </lineage>
</organism>
<feature type="repeat" description="ANK" evidence="3">
    <location>
        <begin position="865"/>
        <end position="897"/>
    </location>
</feature>
<dbReference type="SUPFAM" id="SSF48403">
    <property type="entry name" value="Ankyrin repeat"/>
    <property type="match status" value="2"/>
</dbReference>
<dbReference type="InterPro" id="IPR035994">
    <property type="entry name" value="Nucleoside_phosphorylase_sf"/>
</dbReference>
<dbReference type="Gene3D" id="3.40.50.1580">
    <property type="entry name" value="Nucleoside phosphorylase domain"/>
    <property type="match status" value="1"/>
</dbReference>
<dbReference type="Pfam" id="PF12796">
    <property type="entry name" value="Ank_2"/>
    <property type="match status" value="5"/>
</dbReference>
<reference evidence="6 7" key="1">
    <citation type="journal article" date="2024" name="IMA Fungus">
        <title>IMA Genome - F19 : A genome assembly and annotation guide to empower mycologists, including annotated draft genome sequences of Ceratocystis pirilliformis, Diaporthe australafricana, Fusarium ophioides, Paecilomyces lecythidis, and Sporothrix stenoceras.</title>
        <authorList>
            <person name="Aylward J."/>
            <person name="Wilson A.M."/>
            <person name="Visagie C.M."/>
            <person name="Spraker J."/>
            <person name="Barnes I."/>
            <person name="Buitendag C."/>
            <person name="Ceriani C."/>
            <person name="Del Mar Angel L."/>
            <person name="du Plessis D."/>
            <person name="Fuchs T."/>
            <person name="Gasser K."/>
            <person name="Kramer D."/>
            <person name="Li W."/>
            <person name="Munsamy K."/>
            <person name="Piso A."/>
            <person name="Price J.L."/>
            <person name="Sonnekus B."/>
            <person name="Thomas C."/>
            <person name="van der Nest A."/>
            <person name="van Dijk A."/>
            <person name="van Heerden A."/>
            <person name="van Vuuren N."/>
            <person name="Yilmaz N."/>
            <person name="Duong T.A."/>
            <person name="van der Merwe N.A."/>
            <person name="Wingfield M.J."/>
            <person name="Wingfield B.D."/>
        </authorList>
    </citation>
    <scope>NUCLEOTIDE SEQUENCE [LARGE SCALE GENOMIC DNA]</scope>
    <source>
        <strain evidence="6 7">CMW 18167</strain>
    </source>
</reference>
<dbReference type="PROSITE" id="PS50088">
    <property type="entry name" value="ANK_REPEAT"/>
    <property type="match status" value="15"/>
</dbReference>
<sequence>MHGHDQDTSRSAEHYTVGWICALQEEYECACRMLDEKIDGPNSNKTNDNNTYVFGRIGGHYVIICCLPAGIYGTSSAAAVAKDMARSFPNIRFALMVGIGGGAPTPERDIRLGDVVVSQPQGTLSGVVQYDLGKQLPKDVFQRTGVLNHPPSVLLGVIPEIRRCHNDPRKADKIAQHIRRMDDTPEYQRPQNDKLYHADYLHEGGNTCECCSDDQLVQRADRSSNGREVSVHYGVIASGNSVIKDASIRDKYAKASDLNVLCFEMGAAGVMNILPCLVICGISNYSDSHKNDEWRNYAALAAAAYAREMLLVLKPRKIDVLPPFAEALEQVNDRMSKLNTSVESLEERRIWDDLNRWMSAPNISTNLNNAVTKRFPGTGSWLLDCEAFQQWKSGDRRALCIFGKPGCGKTILSSTIIEHLHAEADQSGEVVLEFFFDFQDINKQSVDKMARSLILQLYAASHTCRAELKELFSKCNDGYRQPSKRALFDTLVNMLNSGTKIKVVIDALDECNERDEFIEWAQRLIALSNTTTSFIFTSRQEEDITSGLKSCISEDDWIYVQQGPVDQDIRSYTHGIIHGDNEFRRWRSRPSMLEQIEVDIMNKANGMFRWAACQLEVLKDCISPRDLKASLTSMPETLDGTYARILRGIKKTHIADAIRILQFLAYSDEPLIVEQLVDAMIVDISGDGHFDPDMRLPVPGEVLKICSGLMQVVPKAEMRTVTSGPQKPIRTEVHFAHFSVKEYLLSDRSDRTFQPSLQSVEAKMAIAQVLLTYTEHISRNVPENDMTHFTRSYMGARPHIPGPMFHELDFSFPLATYAASNWLSYARAVEELLLDRILQFFCEDTQVFNTWCLLYIEDGCIPYFHNPGPLYCAANAGLVHTVQALLRKGANVDGNGTETRFSTPLGAACYRGYETIVRILLKHGADPNRKSYGYCSYPLELAAEQGHDNIVQLLVDCGADISLHNEFRYSAIEAPAQENHQEVVRTLLRLGAGVNGYDGNSGIALVNASENGHQQMVQLLIDNGADVNLPGPYGTAIAYASLNGHKEIVHQLQQNGADINIPGNIGTAISAAAMGGHEEIVRMLLLYGADVNIPDKSGRTALLHASKAGNEGAVELLLHHGADVHISDSGMTALTAAASGGHENIVRSLLLHGAHVNVGGGIFSGSPIQAAAGEGHMGIIRLLIEHGAKINGSRGTSALRSASARGRYEVVQMLLSHGADPNARSSDTGTVLQSASSSGYTDIVRLLIDNGASVKAENDLDPEGTKLYYIIYNALHKATSGGHADVADILLDHGIDINAHNDRHETSLQAACGKGYKDLVELLIRRGADLSIQGGRHGTPLSIACINGFQEIVQILISNGADVNAPDTVYGTALIAACTRGRTDAIARMLIGNGADVNADGGKHGCALKAATRAPQSEALVQLLRDNGAVMVHKKKSTSDPK</sequence>
<dbReference type="InterPro" id="IPR056884">
    <property type="entry name" value="NPHP3-like_N"/>
</dbReference>
<dbReference type="Pfam" id="PF00023">
    <property type="entry name" value="Ank"/>
    <property type="match status" value="1"/>
</dbReference>
<dbReference type="Pfam" id="PF24883">
    <property type="entry name" value="NPHP3_N"/>
    <property type="match status" value="1"/>
</dbReference>
<dbReference type="Gene3D" id="3.40.50.300">
    <property type="entry name" value="P-loop containing nucleotide triphosphate hydrolases"/>
    <property type="match status" value="1"/>
</dbReference>
<gene>
    <name evidence="6" type="ORF">Plec18167_002552</name>
</gene>
<evidence type="ECO:0000259" key="5">
    <source>
        <dbReference type="Pfam" id="PF24883"/>
    </source>
</evidence>
<feature type="repeat" description="ANK" evidence="3">
    <location>
        <begin position="1163"/>
        <end position="1195"/>
    </location>
</feature>
<dbReference type="PANTHER" id="PTHR24188:SF29">
    <property type="entry name" value="GH09064P"/>
    <property type="match status" value="1"/>
</dbReference>
<dbReference type="InterPro" id="IPR027417">
    <property type="entry name" value="P-loop_NTPase"/>
</dbReference>
<dbReference type="Pfam" id="PF01048">
    <property type="entry name" value="PNP_UDP_1"/>
    <property type="match status" value="1"/>
</dbReference>
<dbReference type="SUPFAM" id="SSF53167">
    <property type="entry name" value="Purine and uridine phosphorylases"/>
    <property type="match status" value="1"/>
</dbReference>
<evidence type="ECO:0008006" key="8">
    <source>
        <dbReference type="Google" id="ProtNLM"/>
    </source>
</evidence>
<feature type="repeat" description="ANK" evidence="3">
    <location>
        <begin position="1372"/>
        <end position="1402"/>
    </location>
</feature>
<protein>
    <recommendedName>
        <fullName evidence="8">Ankyrin repeat protein</fullName>
    </recommendedName>
</protein>
<evidence type="ECO:0000256" key="1">
    <source>
        <dbReference type="ARBA" id="ARBA00022737"/>
    </source>
</evidence>
<feature type="domain" description="Nephrocystin 3-like N-terminal" evidence="5">
    <location>
        <begin position="377"/>
        <end position="539"/>
    </location>
</feature>
<keyword evidence="1" id="KW-0677">Repeat</keyword>
<name>A0ABR3Y684_9EURO</name>
<dbReference type="InterPro" id="IPR000845">
    <property type="entry name" value="Nucleoside_phosphorylase_d"/>
</dbReference>
<feature type="repeat" description="ANK" evidence="3">
    <location>
        <begin position="900"/>
        <end position="932"/>
    </location>
</feature>
<dbReference type="PRINTS" id="PR01415">
    <property type="entry name" value="ANKYRIN"/>
</dbReference>